<feature type="domain" description="BOD1/SHG1" evidence="2">
    <location>
        <begin position="6"/>
        <end position="101"/>
    </location>
</feature>
<name>A0A4Q0A2P4_9FUNG</name>
<dbReference type="Pfam" id="PF05205">
    <property type="entry name" value="COMPASS-Shg1"/>
    <property type="match status" value="1"/>
</dbReference>
<evidence type="ECO:0000313" key="4">
    <source>
        <dbReference type="Proteomes" id="UP000268162"/>
    </source>
</evidence>
<feature type="region of interest" description="Disordered" evidence="1">
    <location>
        <begin position="395"/>
        <end position="455"/>
    </location>
</feature>
<accession>A0A4Q0A2P4</accession>
<dbReference type="Proteomes" id="UP000268162">
    <property type="component" value="Unassembled WGS sequence"/>
</dbReference>
<dbReference type="AlphaFoldDB" id="A0A4Q0A2P4"/>
<dbReference type="InterPro" id="IPR055264">
    <property type="entry name" value="BOD1/SHG1_dom"/>
</dbReference>
<evidence type="ECO:0000256" key="1">
    <source>
        <dbReference type="SAM" id="MobiDB-lite"/>
    </source>
</evidence>
<evidence type="ECO:0000259" key="2">
    <source>
        <dbReference type="Pfam" id="PF05205"/>
    </source>
</evidence>
<proteinExistence type="predicted"/>
<feature type="compositionally biased region" description="Low complexity" evidence="1">
    <location>
        <begin position="439"/>
        <end position="449"/>
    </location>
</feature>
<sequence>MTPEEIVQRLKQSGAFDELRERLLAEFLNDELCQEYKQEIASTMKDLAGQCSQHQLKNKQYFPSRVRERLASQKTTQRIINELSDNILNSQAYQDTLDTHIERSIEYLNTHKDEPDPKANPPSALSTPNEMAPTPESARLNKSELRDPSQILQSLLQVTPLERSDQTPPIRVGQVVAAFIPPTLSTTASPPDLKTDCCLLVIVIAQEEEEPRFRVRNLEAPMPEGDHVATNFSPGERLNARETWRIHSQRAVGLTIREPFAVRDIVFSVQRVPGETKFTSELFRAKVAKVSNKFVRVKFLGGDLCTVPVGRLFKISRLRGISASKQTDSLEEKSRVEPKATGVASKFSCLSPAGLSSPKDTIPPHESLIIEANSELVEATDLDTRDESAAATNLAQTASNHPIEPTGDSPGGPLIDVNAPDLNDNIVPREADIFDSDSDASTLSSLASDMFSDHD</sequence>
<reference evidence="4" key="1">
    <citation type="journal article" date="2018" name="Nat. Microbiol.">
        <title>Leveraging single-cell genomics to expand the fungal tree of life.</title>
        <authorList>
            <person name="Ahrendt S.R."/>
            <person name="Quandt C.A."/>
            <person name="Ciobanu D."/>
            <person name="Clum A."/>
            <person name="Salamov A."/>
            <person name="Andreopoulos B."/>
            <person name="Cheng J.F."/>
            <person name="Woyke T."/>
            <person name="Pelin A."/>
            <person name="Henrissat B."/>
            <person name="Reynolds N.K."/>
            <person name="Benny G.L."/>
            <person name="Smith M.E."/>
            <person name="James T.Y."/>
            <person name="Grigoriev I.V."/>
        </authorList>
    </citation>
    <scope>NUCLEOTIDE SEQUENCE [LARGE SCALE GENOMIC DNA]</scope>
    <source>
        <strain evidence="4">RSA 468</strain>
    </source>
</reference>
<dbReference type="EMBL" id="ML002225">
    <property type="protein sequence ID" value="RKP40108.1"/>
    <property type="molecule type" value="Genomic_DNA"/>
</dbReference>
<protein>
    <recommendedName>
        <fullName evidence="2">BOD1/SHG1 domain-containing protein</fullName>
    </recommendedName>
</protein>
<feature type="region of interest" description="Disordered" evidence="1">
    <location>
        <begin position="109"/>
        <end position="144"/>
    </location>
</feature>
<gene>
    <name evidence="3" type="ORF">BJ085DRAFT_29213</name>
</gene>
<organism evidence="3 4">
    <name type="scientific">Dimargaris cristalligena</name>
    <dbReference type="NCBI Taxonomy" id="215637"/>
    <lineage>
        <taxon>Eukaryota</taxon>
        <taxon>Fungi</taxon>
        <taxon>Fungi incertae sedis</taxon>
        <taxon>Zoopagomycota</taxon>
        <taxon>Kickxellomycotina</taxon>
        <taxon>Dimargaritomycetes</taxon>
        <taxon>Dimargaritales</taxon>
        <taxon>Dimargaritaceae</taxon>
        <taxon>Dimargaris</taxon>
    </lineage>
</organism>
<evidence type="ECO:0000313" key="3">
    <source>
        <dbReference type="EMBL" id="RKP40108.1"/>
    </source>
</evidence>
<keyword evidence="4" id="KW-1185">Reference proteome</keyword>